<dbReference type="SUPFAM" id="SSF53474">
    <property type="entry name" value="alpha/beta-Hydrolases"/>
    <property type="match status" value="1"/>
</dbReference>
<sequence>MLKVVETPVVRRRLIKTPDGAELGGTLFRPAFRPRAALVLNGATGVPQGYYRAFAQWAAAEHAIAVLTYDYRGTGRSLTGAMRASRATMSDWGLRDNAAARRHLRRAVPDVPLWVMGHSLGAMMLPMQDDVSGIDGVIGVASGLVHHADHPWPYRALALYFWYGLPPLAAAMLGYLPGRRMGLGADMPATAYAEWRRWCTTPGVFAGEVRDTLPRPDWRRSAAPVRLVSFTDDDVCPEVCTRRLAGLYDGFAQVEVISPAELGVRRVGHIGAFARQNEAIWPALLFGQRPIQERFS</sequence>
<evidence type="ECO:0000313" key="2">
    <source>
        <dbReference type="EMBL" id="MCV3271721.1"/>
    </source>
</evidence>
<protein>
    <submittedName>
        <fullName evidence="2">Alpha/beta fold hydrolase</fullName>
    </submittedName>
</protein>
<feature type="domain" description="AB hydrolase-1" evidence="1">
    <location>
        <begin position="38"/>
        <end position="250"/>
    </location>
</feature>
<dbReference type="Proteomes" id="UP001208690">
    <property type="component" value="Unassembled WGS sequence"/>
</dbReference>
<name>A0ABT3BDQ8_9RHOB</name>
<evidence type="ECO:0000313" key="3">
    <source>
        <dbReference type="Proteomes" id="UP001208690"/>
    </source>
</evidence>
<dbReference type="PIRSF" id="PIRSF037442">
    <property type="entry name" value="UCP037442_abhydr"/>
    <property type="match status" value="1"/>
</dbReference>
<dbReference type="Pfam" id="PF12697">
    <property type="entry name" value="Abhydrolase_6"/>
    <property type="match status" value="1"/>
</dbReference>
<comment type="caution">
    <text evidence="2">The sequence shown here is derived from an EMBL/GenBank/DDBJ whole genome shotgun (WGS) entry which is preliminary data.</text>
</comment>
<dbReference type="InterPro" id="IPR017208">
    <property type="entry name" value="UCP037442_abhydr"/>
</dbReference>
<dbReference type="Gene3D" id="3.40.50.1820">
    <property type="entry name" value="alpha/beta hydrolase"/>
    <property type="match status" value="1"/>
</dbReference>
<dbReference type="GO" id="GO:0016787">
    <property type="term" value="F:hydrolase activity"/>
    <property type="evidence" value="ECO:0007669"/>
    <property type="project" value="UniProtKB-KW"/>
</dbReference>
<dbReference type="InterPro" id="IPR029058">
    <property type="entry name" value="AB_hydrolase_fold"/>
</dbReference>
<proteinExistence type="predicted"/>
<gene>
    <name evidence="2" type="ORF">MUB52_09795</name>
</gene>
<organism evidence="2 3">
    <name type="scientific">Roseobacter sinensis</name>
    <dbReference type="NCBI Taxonomy" id="2931391"/>
    <lineage>
        <taxon>Bacteria</taxon>
        <taxon>Pseudomonadati</taxon>
        <taxon>Pseudomonadota</taxon>
        <taxon>Alphaproteobacteria</taxon>
        <taxon>Rhodobacterales</taxon>
        <taxon>Roseobacteraceae</taxon>
        <taxon>Roseobacter</taxon>
    </lineage>
</organism>
<evidence type="ECO:0000259" key="1">
    <source>
        <dbReference type="Pfam" id="PF12697"/>
    </source>
</evidence>
<keyword evidence="3" id="KW-1185">Reference proteome</keyword>
<dbReference type="RefSeq" id="WP_263844040.1">
    <property type="nucleotide sequence ID" value="NZ_JALIEB010000005.1"/>
</dbReference>
<reference evidence="2 3" key="1">
    <citation type="submission" date="2022-04" db="EMBL/GenBank/DDBJ databases">
        <title>Roseobacter sp. WL0113 is a bacterium isolated from neritic sediment.</title>
        <authorList>
            <person name="Wang L."/>
            <person name="He W."/>
            <person name="Zhang D.-F."/>
        </authorList>
    </citation>
    <scope>NUCLEOTIDE SEQUENCE [LARGE SCALE GENOMIC DNA]</scope>
    <source>
        <strain evidence="2 3">WL0113</strain>
    </source>
</reference>
<dbReference type="EMBL" id="JALIEB010000005">
    <property type="protein sequence ID" value="MCV3271721.1"/>
    <property type="molecule type" value="Genomic_DNA"/>
</dbReference>
<dbReference type="InterPro" id="IPR000073">
    <property type="entry name" value="AB_hydrolase_1"/>
</dbReference>
<keyword evidence="2" id="KW-0378">Hydrolase</keyword>
<accession>A0ABT3BDQ8</accession>